<comment type="caution">
    <text evidence="6">The sequence shown here is derived from an EMBL/GenBank/DDBJ whole genome shotgun (WGS) entry which is preliminary data.</text>
</comment>
<keyword evidence="4" id="KW-1133">Transmembrane helix</keyword>
<evidence type="ECO:0000313" key="7">
    <source>
        <dbReference type="Proteomes" id="UP000231480"/>
    </source>
</evidence>
<name>A0A2G9YDD4_9BACT</name>
<dbReference type="Pfam" id="PF25390">
    <property type="entry name" value="WD40_RLD"/>
    <property type="match status" value="1"/>
</dbReference>
<evidence type="ECO:0000256" key="3">
    <source>
        <dbReference type="SAM" id="MobiDB-lite"/>
    </source>
</evidence>
<dbReference type="PRINTS" id="PR00633">
    <property type="entry name" value="RCCNDNSATION"/>
</dbReference>
<evidence type="ECO:0000256" key="2">
    <source>
        <dbReference type="ARBA" id="ARBA00022737"/>
    </source>
</evidence>
<dbReference type="GO" id="GO:0004553">
    <property type="term" value="F:hydrolase activity, hydrolyzing O-glycosyl compounds"/>
    <property type="evidence" value="ECO:0007669"/>
    <property type="project" value="InterPro"/>
</dbReference>
<feature type="domain" description="RCC1-like" evidence="5">
    <location>
        <begin position="383"/>
        <end position="741"/>
    </location>
</feature>
<dbReference type="GO" id="GO:0000272">
    <property type="term" value="P:polysaccharide catabolic process"/>
    <property type="evidence" value="ECO:0007669"/>
    <property type="project" value="InterPro"/>
</dbReference>
<dbReference type="InterPro" id="IPR002105">
    <property type="entry name" value="Dockerin_1_rpt"/>
</dbReference>
<dbReference type="Pfam" id="PF22352">
    <property type="entry name" value="K319L-like_PKD"/>
    <property type="match status" value="1"/>
</dbReference>
<keyword evidence="2" id="KW-0677">Repeat</keyword>
<dbReference type="PROSITE" id="PS50012">
    <property type="entry name" value="RCC1_3"/>
    <property type="match status" value="4"/>
</dbReference>
<reference evidence="6 7" key="1">
    <citation type="submission" date="2017-09" db="EMBL/GenBank/DDBJ databases">
        <title>Depth-based differentiation of microbial function through sediment-hosted aquifers and enrichment of novel symbionts in the deep terrestrial subsurface.</title>
        <authorList>
            <person name="Probst A.J."/>
            <person name="Ladd B."/>
            <person name="Jarett J.K."/>
            <person name="Geller-Mcgrath D.E."/>
            <person name="Sieber C.M."/>
            <person name="Emerson J.B."/>
            <person name="Anantharaman K."/>
            <person name="Thomas B.C."/>
            <person name="Malmstrom R."/>
            <person name="Stieglmeier M."/>
            <person name="Klingl A."/>
            <person name="Woyke T."/>
            <person name="Ryan C.M."/>
            <person name="Banfield J.F."/>
        </authorList>
    </citation>
    <scope>NUCLEOTIDE SEQUENCE [LARGE SCALE GENOMIC DNA]</scope>
    <source>
        <strain evidence="6">CG23_combo_of_CG06-09_8_20_14_all_37_13</strain>
    </source>
</reference>
<keyword evidence="1" id="KW-0344">Guanine-nucleotide releasing factor</keyword>
<dbReference type="SUPFAM" id="SSF50985">
    <property type="entry name" value="RCC1/BLIP-II"/>
    <property type="match status" value="2"/>
</dbReference>
<dbReference type="SUPFAM" id="SSF63446">
    <property type="entry name" value="Type I dockerin domain"/>
    <property type="match status" value="2"/>
</dbReference>
<dbReference type="AlphaFoldDB" id="A0A2G9YDD4"/>
<dbReference type="InterPro" id="IPR000408">
    <property type="entry name" value="Reg_chr_condens"/>
</dbReference>
<dbReference type="PANTHER" id="PTHR45982:SF1">
    <property type="entry name" value="REGULATOR OF CHROMOSOME CONDENSATION"/>
    <property type="match status" value="1"/>
</dbReference>
<dbReference type="PANTHER" id="PTHR45982">
    <property type="entry name" value="REGULATOR OF CHROMOSOME CONDENSATION"/>
    <property type="match status" value="1"/>
</dbReference>
<dbReference type="GO" id="GO:0005737">
    <property type="term" value="C:cytoplasm"/>
    <property type="evidence" value="ECO:0007669"/>
    <property type="project" value="TreeGrafter"/>
</dbReference>
<dbReference type="InterPro" id="IPR013783">
    <property type="entry name" value="Ig-like_fold"/>
</dbReference>
<dbReference type="Proteomes" id="UP000231480">
    <property type="component" value="Unassembled WGS sequence"/>
</dbReference>
<dbReference type="Gene3D" id="1.10.1330.10">
    <property type="entry name" value="Dockerin domain"/>
    <property type="match status" value="2"/>
</dbReference>
<feature type="region of interest" description="Disordered" evidence="3">
    <location>
        <begin position="279"/>
        <end position="301"/>
    </location>
</feature>
<gene>
    <name evidence="6" type="ORF">COX44_00885</name>
</gene>
<organism evidence="6 7">
    <name type="scientific">Candidatus Portnoybacteria bacterium CG23_combo_of_CG06-09_8_20_14_all_37_13</name>
    <dbReference type="NCBI Taxonomy" id="1974819"/>
    <lineage>
        <taxon>Bacteria</taxon>
        <taxon>Candidatus Portnoyibacteriota</taxon>
    </lineage>
</organism>
<dbReference type="Gene3D" id="2.130.10.30">
    <property type="entry name" value="Regulator of chromosome condensation 1/beta-lactamase-inhibitor protein II"/>
    <property type="match status" value="2"/>
</dbReference>
<evidence type="ECO:0000313" key="6">
    <source>
        <dbReference type="EMBL" id="PIP17259.1"/>
    </source>
</evidence>
<dbReference type="InterPro" id="IPR009091">
    <property type="entry name" value="RCC1/BLIP-II"/>
</dbReference>
<dbReference type="Pfam" id="PF00404">
    <property type="entry name" value="Dockerin_1"/>
    <property type="match status" value="1"/>
</dbReference>
<sequence>MQPKTILKTIPRVKTMIAFALAIIIIFSALAGGFVFIKGPKTPQIKSIEPSNAIYTGDKIALKGRNFYSVIYKITSAKLLFNNTSVNLDPKQIKRTKIQNVIVPNLDLKLGNKLDLVFKVEVEKRWSKNKKYSLQSNTFQAQWGSKEQTNNLGDLNQDGFFDEKDLAILVSILNQEKTATDLEKKLGDLNNNQQLDYSDYLILSALIDKEISLSHLPLLLGDVNKDKKIDKKDIDKLQDLIEHPDKLDPISFYQADLNFDEDLTEEDIDLLKQMIQTKEPADVTPDSTENHPPKANAGTDKTVQPNQTIILDGSGSYDPDNDQLTYKWEITSGGGSLTDADKAQAKYTAPTADGLAVIKLTVSDGKLDSSDEVGVGVKSPTIISIAGISTGDSHQCVLSTDKQVICEGDNTYGQLGIGTFEQPSPADIPTPVIFTGLTSSSVVKISAGAYHTCALLDNGRVACWGRDDNLQIGLRVSGCSQISGKNTNLPVEITRCVDSKTCVIDYVEQVIDISAGSEYTCLLFQDHHAECYLDESFGQLGGRPGDRSDDEWYNGCKPYLNDYGRFATGFYTNVTESEKILLTNIKEITAGQYHHTCALLEDGSIRCFGLNQYGQLGRGDSGDDTVRADLPVIGIDNAVTVKLGKEHTCAILDDDGDLVNGGPIKCWGNNLDGQLGTGEYSYPGEGVSTPVGVKNINNAVDIVLGDSYSCALLADKTVMCWGNREYWRPSVGSVLIPEVVRESWLVDDKDWFRVPPLQNVIHISGGYKQQLCVMYEEGKEQDHICLSQHSKNYPPVIDLSAYFGFQMNPGESITFDKISVLDADGDPLTYQWRIYSGDGVLKDADKLYATYTAPATDGESKLEIKVSDGVSDVFAYITIRYATEKCEVDRFATKPPKYPSAVIKVIPPIIGPEPTLQRNYFISTIRAGDTIQLDGSLSSDVCPLSYTWSVAPIGEIDNPNAVKTIFTAPSSIDGDTITVTIRLKVQAPDGAYDETSPDALYVTINDDDFNTPPTADVNSPLRTITGEEVLLGAVFSDLEWDDISSYKWSIIESEFSDPGQLIDLGSHSFYTDTGRYVTQMHAIYQTPVNPVEYNEAVNPNPFQNPMANKVTIKIDAKDEKGANGFAIIEIDVGNQYVSWELPSVNILGPSEVLAGESIDLDGISGSDADCIARWSWMVVDPYNFGSLTSKAITTYTAPSEVTKDTPVTIVMQVLSTGDCGSVSVMEEKTILVKPK</sequence>
<accession>A0A2G9YDD4</accession>
<dbReference type="EMBL" id="PCRH01000019">
    <property type="protein sequence ID" value="PIP17259.1"/>
    <property type="molecule type" value="Genomic_DNA"/>
</dbReference>
<keyword evidence="4" id="KW-0812">Transmembrane</keyword>
<protein>
    <recommendedName>
        <fullName evidence="5">RCC1-like domain-containing protein</fullName>
    </recommendedName>
</protein>
<evidence type="ECO:0000259" key="5">
    <source>
        <dbReference type="Pfam" id="PF25390"/>
    </source>
</evidence>
<dbReference type="InterPro" id="IPR051553">
    <property type="entry name" value="Ran_GTPase-activating"/>
</dbReference>
<feature type="transmembrane region" description="Helical" evidence="4">
    <location>
        <begin position="16"/>
        <end position="37"/>
    </location>
</feature>
<dbReference type="Gene3D" id="2.60.40.10">
    <property type="entry name" value="Immunoglobulins"/>
    <property type="match status" value="2"/>
</dbReference>
<keyword evidence="4" id="KW-0472">Membrane</keyword>
<dbReference type="InterPro" id="IPR036439">
    <property type="entry name" value="Dockerin_dom_sf"/>
</dbReference>
<evidence type="ECO:0000256" key="4">
    <source>
        <dbReference type="SAM" id="Phobius"/>
    </source>
</evidence>
<dbReference type="GO" id="GO:0005085">
    <property type="term" value="F:guanyl-nucleotide exchange factor activity"/>
    <property type="evidence" value="ECO:0007669"/>
    <property type="project" value="TreeGrafter"/>
</dbReference>
<evidence type="ECO:0000256" key="1">
    <source>
        <dbReference type="ARBA" id="ARBA00022658"/>
    </source>
</evidence>
<dbReference type="InterPro" id="IPR058923">
    <property type="entry name" value="RCC1-like_dom"/>
</dbReference>
<proteinExistence type="predicted"/>